<keyword evidence="1" id="KW-0812">Transmembrane</keyword>
<keyword evidence="1" id="KW-0472">Membrane</keyword>
<sequence>MWFMALISTILFCIFVFILMVARSCLQWEDKSREMARDAAAIRSLSRAREAKRGSMSSSPQAD</sequence>
<gene>
    <name evidence="2" type="ORF">EVOR1521_LOCUS20093</name>
</gene>
<evidence type="ECO:0000256" key="1">
    <source>
        <dbReference type="SAM" id="Phobius"/>
    </source>
</evidence>
<evidence type="ECO:0000313" key="2">
    <source>
        <dbReference type="EMBL" id="CAJ1395722.1"/>
    </source>
</evidence>
<name>A0AA36N653_9DINO</name>
<keyword evidence="3" id="KW-1185">Reference proteome</keyword>
<protein>
    <submittedName>
        <fullName evidence="2">Uncharacterized protein</fullName>
    </submittedName>
</protein>
<dbReference type="Proteomes" id="UP001178507">
    <property type="component" value="Unassembled WGS sequence"/>
</dbReference>
<evidence type="ECO:0000313" key="3">
    <source>
        <dbReference type="Proteomes" id="UP001178507"/>
    </source>
</evidence>
<keyword evidence="1" id="KW-1133">Transmembrane helix</keyword>
<proteinExistence type="predicted"/>
<accession>A0AA36N653</accession>
<feature type="transmembrane region" description="Helical" evidence="1">
    <location>
        <begin position="6"/>
        <end position="26"/>
    </location>
</feature>
<reference evidence="2" key="1">
    <citation type="submission" date="2023-08" db="EMBL/GenBank/DDBJ databases">
        <authorList>
            <person name="Chen Y."/>
            <person name="Shah S."/>
            <person name="Dougan E. K."/>
            <person name="Thang M."/>
            <person name="Chan C."/>
        </authorList>
    </citation>
    <scope>NUCLEOTIDE SEQUENCE</scope>
</reference>
<dbReference type="EMBL" id="CAUJNA010003207">
    <property type="protein sequence ID" value="CAJ1395722.1"/>
    <property type="molecule type" value="Genomic_DNA"/>
</dbReference>
<organism evidence="2 3">
    <name type="scientific">Effrenium voratum</name>
    <dbReference type="NCBI Taxonomy" id="2562239"/>
    <lineage>
        <taxon>Eukaryota</taxon>
        <taxon>Sar</taxon>
        <taxon>Alveolata</taxon>
        <taxon>Dinophyceae</taxon>
        <taxon>Suessiales</taxon>
        <taxon>Symbiodiniaceae</taxon>
        <taxon>Effrenium</taxon>
    </lineage>
</organism>
<dbReference type="AlphaFoldDB" id="A0AA36N653"/>
<comment type="caution">
    <text evidence="2">The sequence shown here is derived from an EMBL/GenBank/DDBJ whole genome shotgun (WGS) entry which is preliminary data.</text>
</comment>